<dbReference type="NCBIfam" id="TIGR01730">
    <property type="entry name" value="RND_mfp"/>
    <property type="match status" value="1"/>
</dbReference>
<dbReference type="InterPro" id="IPR058636">
    <property type="entry name" value="Beta-barrel_YknX"/>
</dbReference>
<dbReference type="Proteomes" id="UP000233654">
    <property type="component" value="Unassembled WGS sequence"/>
</dbReference>
<dbReference type="GO" id="GO:0015562">
    <property type="term" value="F:efflux transmembrane transporter activity"/>
    <property type="evidence" value="ECO:0007669"/>
    <property type="project" value="TreeGrafter"/>
</dbReference>
<evidence type="ECO:0000259" key="4">
    <source>
        <dbReference type="Pfam" id="PF25917"/>
    </source>
</evidence>
<dbReference type="PANTHER" id="PTHR30469">
    <property type="entry name" value="MULTIDRUG RESISTANCE PROTEIN MDTA"/>
    <property type="match status" value="1"/>
</dbReference>
<organism evidence="7 8">
    <name type="scientific">Candidatus Anoxymicrobium japonicum</name>
    <dbReference type="NCBI Taxonomy" id="2013648"/>
    <lineage>
        <taxon>Bacteria</taxon>
        <taxon>Bacillati</taxon>
        <taxon>Actinomycetota</taxon>
        <taxon>Candidatus Geothermincolia</taxon>
        <taxon>Candidatus Geothermincolales</taxon>
        <taxon>Candidatus Anoxymicrobiaceae</taxon>
        <taxon>Candidatus Anoxymicrobium</taxon>
    </lineage>
</organism>
<feature type="region of interest" description="Disordered" evidence="2">
    <location>
        <begin position="179"/>
        <end position="202"/>
    </location>
</feature>
<evidence type="ECO:0000256" key="2">
    <source>
        <dbReference type="SAM" id="MobiDB-lite"/>
    </source>
</evidence>
<keyword evidence="3" id="KW-0732">Signal</keyword>
<evidence type="ECO:0000313" key="7">
    <source>
        <dbReference type="EMBL" id="PKQ28562.1"/>
    </source>
</evidence>
<evidence type="ECO:0000256" key="3">
    <source>
        <dbReference type="SAM" id="SignalP"/>
    </source>
</evidence>
<protein>
    <submittedName>
        <fullName evidence="7">Uncharacterized protein</fullName>
    </submittedName>
</protein>
<dbReference type="Gene3D" id="2.40.50.100">
    <property type="match status" value="1"/>
</dbReference>
<feature type="chain" id="PRO_5014839809" evidence="3">
    <location>
        <begin position="26"/>
        <end position="453"/>
    </location>
</feature>
<dbReference type="AlphaFoldDB" id="A0A2N3G7G5"/>
<dbReference type="GO" id="GO:1990281">
    <property type="term" value="C:efflux pump complex"/>
    <property type="evidence" value="ECO:0007669"/>
    <property type="project" value="TreeGrafter"/>
</dbReference>
<proteinExistence type="inferred from homology"/>
<evidence type="ECO:0000256" key="1">
    <source>
        <dbReference type="ARBA" id="ARBA00009477"/>
    </source>
</evidence>
<reference evidence="7 8" key="1">
    <citation type="journal article" date="2017" name="ISME J.">
        <title>Potential for microbial H2 and metal transformations associated with novel bacteria and archaea in deep terrestrial subsurface sediments.</title>
        <authorList>
            <person name="Hernsdorf A.W."/>
            <person name="Amano Y."/>
            <person name="Miyakawa K."/>
            <person name="Ise K."/>
            <person name="Suzuki Y."/>
            <person name="Anantharaman K."/>
            <person name="Probst A."/>
            <person name="Burstein D."/>
            <person name="Thomas B.C."/>
            <person name="Banfield J.F."/>
        </authorList>
    </citation>
    <scope>NUCLEOTIDE SEQUENCE [LARGE SCALE GENOMIC DNA]</scope>
    <source>
        <strain evidence="7">HGW-Actinobacteria-3</strain>
    </source>
</reference>
<evidence type="ECO:0000259" key="5">
    <source>
        <dbReference type="Pfam" id="PF25989"/>
    </source>
</evidence>
<sequence length="453" mass="45994">MKSNKKVVVGAKAALIIMFLAVVSAGCGGGTVKVEVTRVGPRSIEESVTVAGSLQAASPTQVIPQVSGPVAQVFVQDGQEVVAGQPLLQLDTSTLEQQLLSAKAGLESTRSLAGMFAGLSSSVAGMGSAVNSALSSVDAGIASLYNIEKMVVPALPEDQRLIALQAIEASYQSYQARASGRTPVSTGGGGSMSTGAQEASSNKAIENAKKNLQAATIVAPASGVIVSTQGGGGSIDSLMSTLMSSFSNMMPSGLNLSSLSSMSGGLGNIGMPSSGAIVPGSYVMPGTPIYTIVDLKSMCMIAKVDEADIAKIAGNQGSTVNLEAYPGKKFTGAVIKVADTATKNEAGATAFDVTIGLATADINLKIGMTGTANVIVATKQSALVIPIESIVEKKGRKYVFKVKDGKARLSEIKTGIVSENSVEATNGVEIGDKVVVKGVEKLKDGQRVSISSK</sequence>
<dbReference type="InterPro" id="IPR058625">
    <property type="entry name" value="MdtA-like_BSH"/>
</dbReference>
<dbReference type="PANTHER" id="PTHR30469:SF33">
    <property type="entry name" value="SLR1207 PROTEIN"/>
    <property type="match status" value="1"/>
</dbReference>
<feature type="domain" description="YknX-like beta-barrel" evidence="6">
    <location>
        <begin position="302"/>
        <end position="371"/>
    </location>
</feature>
<feature type="signal peptide" evidence="3">
    <location>
        <begin position="1"/>
        <end position="25"/>
    </location>
</feature>
<dbReference type="EMBL" id="PHEX01000012">
    <property type="protein sequence ID" value="PKQ28562.1"/>
    <property type="molecule type" value="Genomic_DNA"/>
</dbReference>
<dbReference type="Pfam" id="PF25990">
    <property type="entry name" value="Beta-barrel_YknX"/>
    <property type="match status" value="1"/>
</dbReference>
<dbReference type="Pfam" id="PF25917">
    <property type="entry name" value="BSH_RND"/>
    <property type="match status" value="1"/>
</dbReference>
<evidence type="ECO:0000259" key="6">
    <source>
        <dbReference type="Pfam" id="PF25990"/>
    </source>
</evidence>
<dbReference type="InterPro" id="IPR058637">
    <property type="entry name" value="YknX-like_C"/>
</dbReference>
<dbReference type="PRINTS" id="PR01490">
    <property type="entry name" value="RTXTOXIND"/>
</dbReference>
<accession>A0A2N3G7G5</accession>
<dbReference type="Gene3D" id="1.10.287.470">
    <property type="entry name" value="Helix hairpin bin"/>
    <property type="match status" value="1"/>
</dbReference>
<feature type="domain" description="YknX-like C-terminal permuted SH3-like" evidence="5">
    <location>
        <begin position="382"/>
        <end position="449"/>
    </location>
</feature>
<comment type="caution">
    <text evidence="7">The sequence shown here is derived from an EMBL/GenBank/DDBJ whole genome shotgun (WGS) entry which is preliminary data.</text>
</comment>
<dbReference type="SUPFAM" id="SSF111369">
    <property type="entry name" value="HlyD-like secretion proteins"/>
    <property type="match status" value="1"/>
</dbReference>
<dbReference type="Pfam" id="PF25989">
    <property type="entry name" value="YknX_C"/>
    <property type="match status" value="1"/>
</dbReference>
<dbReference type="Gene3D" id="2.40.420.20">
    <property type="match status" value="1"/>
</dbReference>
<name>A0A2N3G7G5_9ACTN</name>
<feature type="domain" description="Multidrug resistance protein MdtA-like barrel-sandwich hybrid" evidence="4">
    <location>
        <begin position="61"/>
        <end position="229"/>
    </location>
</feature>
<dbReference type="Gene3D" id="2.40.30.170">
    <property type="match status" value="1"/>
</dbReference>
<comment type="similarity">
    <text evidence="1">Belongs to the membrane fusion protein (MFP) (TC 8.A.1) family.</text>
</comment>
<gene>
    <name evidence="7" type="ORF">CVT63_02190</name>
</gene>
<dbReference type="InterPro" id="IPR006143">
    <property type="entry name" value="RND_pump_MFP"/>
</dbReference>
<evidence type="ECO:0000313" key="8">
    <source>
        <dbReference type="Proteomes" id="UP000233654"/>
    </source>
</evidence>
<dbReference type="PROSITE" id="PS51257">
    <property type="entry name" value="PROKAR_LIPOPROTEIN"/>
    <property type="match status" value="1"/>
</dbReference>